<dbReference type="InterPro" id="IPR050555">
    <property type="entry name" value="Bact_Solute-Bind_Prot2"/>
</dbReference>
<accession>A0AAW5E9V5</accession>
<name>A0AAW5E9V5_9BACI</name>
<dbReference type="InterPro" id="IPR025997">
    <property type="entry name" value="SBP_2_dom"/>
</dbReference>
<dbReference type="Pfam" id="PF13407">
    <property type="entry name" value="Peripla_BP_4"/>
    <property type="match status" value="1"/>
</dbReference>
<gene>
    <name evidence="4" type="ORF">MJG50_20825</name>
</gene>
<dbReference type="InterPro" id="IPR028082">
    <property type="entry name" value="Peripla_BP_I"/>
</dbReference>
<protein>
    <submittedName>
        <fullName evidence="4">Substrate-binding domain-containing protein</fullName>
    </submittedName>
</protein>
<comment type="caution">
    <text evidence="4">The sequence shown here is derived from an EMBL/GenBank/DDBJ whole genome shotgun (WGS) entry which is preliminary data.</text>
</comment>
<feature type="domain" description="Periplasmic binding protein" evidence="3">
    <location>
        <begin position="36"/>
        <end position="291"/>
    </location>
</feature>
<dbReference type="AlphaFoldDB" id="A0AAW5E9V5"/>
<dbReference type="Gene3D" id="3.40.50.2300">
    <property type="match status" value="2"/>
</dbReference>
<comment type="subcellular location">
    <subcellularLocation>
        <location evidence="1">Cell envelope</location>
    </subcellularLocation>
</comment>
<evidence type="ECO:0000256" key="1">
    <source>
        <dbReference type="ARBA" id="ARBA00004196"/>
    </source>
</evidence>
<sequence>MFNNRILPVLFFIAIILLISGCNSKDITKKNERPTIGLLYHDQIDERWQRDRDLFEKHADELGADVLTLSAGGDENKQISQAEELLKQDIDVLVIVAQNAENLQSVIDKAHKQGVKVISYARLIKNADVDFYVSIDNVKAGEMQAQEILSRAPKGNYVYIGGGDTDNNAVLLRDGSMHVLKQEKQIHIVADEYSKDWNPKEALKHMNKALADTNGIIQGIVAANDGTAGAAIEALKKYGLAGKVPISGQDAELEALQRIVEGTQAMTIYLPIENMVNTTVEAAIQYANHKKPVANQTVSNGQKDVPSNLLTPVTVTKENIVSTIVEPGYALMEDIYKNIPKDQWPHTK</sequence>
<evidence type="ECO:0000256" key="2">
    <source>
        <dbReference type="ARBA" id="ARBA00022729"/>
    </source>
</evidence>
<reference evidence="4" key="1">
    <citation type="submission" date="2022-02" db="EMBL/GenBank/DDBJ databases">
        <title>Fredinandcohnia quinoae sp. nov. isolated from Chenopodium quinoa seeds.</title>
        <authorList>
            <person name="Saati-Santamaria Z."/>
            <person name="Flores-Felix J.D."/>
            <person name="Igual J.M."/>
            <person name="Velazquez E."/>
            <person name="Garcia-Fraile P."/>
            <person name="Martinez-Molina E."/>
        </authorList>
    </citation>
    <scope>NUCLEOTIDE SEQUENCE</scope>
    <source>
        <strain evidence="4">SECRCQ15</strain>
    </source>
</reference>
<keyword evidence="2" id="KW-0732">Signal</keyword>
<dbReference type="PANTHER" id="PTHR30036:SF1">
    <property type="entry name" value="D-XYLOSE-BINDING PERIPLASMIC PROTEIN"/>
    <property type="match status" value="1"/>
</dbReference>
<dbReference type="Proteomes" id="UP001431131">
    <property type="component" value="Unassembled WGS sequence"/>
</dbReference>
<dbReference type="GO" id="GO:0030246">
    <property type="term" value="F:carbohydrate binding"/>
    <property type="evidence" value="ECO:0007669"/>
    <property type="project" value="TreeGrafter"/>
</dbReference>
<dbReference type="PROSITE" id="PS51257">
    <property type="entry name" value="PROKAR_LIPOPROTEIN"/>
    <property type="match status" value="1"/>
</dbReference>
<dbReference type="RefSeq" id="WP_240257703.1">
    <property type="nucleotide sequence ID" value="NZ_JAKTTI010000055.1"/>
</dbReference>
<evidence type="ECO:0000259" key="3">
    <source>
        <dbReference type="Pfam" id="PF13407"/>
    </source>
</evidence>
<organism evidence="4 5">
    <name type="scientific">Fredinandcohnia quinoae</name>
    <dbReference type="NCBI Taxonomy" id="2918902"/>
    <lineage>
        <taxon>Bacteria</taxon>
        <taxon>Bacillati</taxon>
        <taxon>Bacillota</taxon>
        <taxon>Bacilli</taxon>
        <taxon>Bacillales</taxon>
        <taxon>Bacillaceae</taxon>
        <taxon>Fredinandcohnia</taxon>
    </lineage>
</organism>
<proteinExistence type="predicted"/>
<keyword evidence="5" id="KW-1185">Reference proteome</keyword>
<evidence type="ECO:0000313" key="4">
    <source>
        <dbReference type="EMBL" id="MCH1627784.1"/>
    </source>
</evidence>
<dbReference type="SUPFAM" id="SSF53822">
    <property type="entry name" value="Periplasmic binding protein-like I"/>
    <property type="match status" value="1"/>
</dbReference>
<dbReference type="PANTHER" id="PTHR30036">
    <property type="entry name" value="D-XYLOSE-BINDING PERIPLASMIC PROTEIN"/>
    <property type="match status" value="1"/>
</dbReference>
<dbReference type="EMBL" id="JAKTTI010000055">
    <property type="protein sequence ID" value="MCH1627784.1"/>
    <property type="molecule type" value="Genomic_DNA"/>
</dbReference>
<dbReference type="GO" id="GO:0030288">
    <property type="term" value="C:outer membrane-bounded periplasmic space"/>
    <property type="evidence" value="ECO:0007669"/>
    <property type="project" value="TreeGrafter"/>
</dbReference>
<evidence type="ECO:0000313" key="5">
    <source>
        <dbReference type="Proteomes" id="UP001431131"/>
    </source>
</evidence>